<dbReference type="InterPro" id="IPR016177">
    <property type="entry name" value="DNA-bd_dom_sf"/>
</dbReference>
<dbReference type="GO" id="GO:0006952">
    <property type="term" value="P:defense response"/>
    <property type="evidence" value="ECO:0007669"/>
    <property type="project" value="UniProtKB-KW"/>
</dbReference>
<dbReference type="PROSITE" id="PS51032">
    <property type="entry name" value="AP2_ERF"/>
    <property type="match status" value="1"/>
</dbReference>
<dbReference type="GO" id="GO:0009873">
    <property type="term" value="P:ethylene-activated signaling pathway"/>
    <property type="evidence" value="ECO:0007669"/>
    <property type="project" value="UniProtKB-KW"/>
</dbReference>
<keyword evidence="12" id="KW-1185">Reference proteome</keyword>
<dbReference type="GO" id="GO:0005634">
    <property type="term" value="C:nucleus"/>
    <property type="evidence" value="ECO:0007669"/>
    <property type="project" value="UniProtKB-SubCell"/>
</dbReference>
<reference evidence="11 12" key="2">
    <citation type="journal article" date="2017" name="Genome Biol.">
        <title>New reference genome sequences of hot pepper reveal the massive evolution of plant disease-resistance genes by retroduplication.</title>
        <authorList>
            <person name="Kim S."/>
            <person name="Park J."/>
            <person name="Yeom S.I."/>
            <person name="Kim Y.M."/>
            <person name="Seo E."/>
            <person name="Kim K.T."/>
            <person name="Kim M.S."/>
            <person name="Lee J.M."/>
            <person name="Cheong K."/>
            <person name="Shin H.S."/>
            <person name="Kim S.B."/>
            <person name="Han K."/>
            <person name="Lee J."/>
            <person name="Park M."/>
            <person name="Lee H.A."/>
            <person name="Lee H.Y."/>
            <person name="Lee Y."/>
            <person name="Oh S."/>
            <person name="Lee J.H."/>
            <person name="Choi E."/>
            <person name="Choi E."/>
            <person name="Lee S.E."/>
            <person name="Jeon J."/>
            <person name="Kim H."/>
            <person name="Choi G."/>
            <person name="Song H."/>
            <person name="Lee J."/>
            <person name="Lee S.C."/>
            <person name="Kwon J.K."/>
            <person name="Lee H.Y."/>
            <person name="Koo N."/>
            <person name="Hong Y."/>
            <person name="Kim R.W."/>
            <person name="Kang W.H."/>
            <person name="Huh J.H."/>
            <person name="Kang B.C."/>
            <person name="Yang T.J."/>
            <person name="Lee Y.H."/>
            <person name="Bennetzen J.L."/>
            <person name="Choi D."/>
        </authorList>
    </citation>
    <scope>NUCLEOTIDE SEQUENCE [LARGE SCALE GENOMIC DNA]</scope>
    <source>
        <strain evidence="12">cv. CM334</strain>
    </source>
</reference>
<evidence type="ECO:0000256" key="2">
    <source>
        <dbReference type="ARBA" id="ARBA00022745"/>
    </source>
</evidence>
<dbReference type="CDD" id="cd00018">
    <property type="entry name" value="AP2"/>
    <property type="match status" value="1"/>
</dbReference>
<feature type="domain" description="AP2/ERF" evidence="10">
    <location>
        <begin position="28"/>
        <end position="85"/>
    </location>
</feature>
<dbReference type="STRING" id="4072.A0A1U8ECE8"/>
<gene>
    <name evidence="11" type="ORF">T459_23925</name>
</gene>
<reference evidence="11 12" key="1">
    <citation type="journal article" date="2014" name="Nat. Genet.">
        <title>Genome sequence of the hot pepper provides insights into the evolution of pungency in Capsicum species.</title>
        <authorList>
            <person name="Kim S."/>
            <person name="Park M."/>
            <person name="Yeom S.I."/>
            <person name="Kim Y.M."/>
            <person name="Lee J.M."/>
            <person name="Lee H.A."/>
            <person name="Seo E."/>
            <person name="Choi J."/>
            <person name="Cheong K."/>
            <person name="Kim K.T."/>
            <person name="Jung K."/>
            <person name="Lee G.W."/>
            <person name="Oh S.K."/>
            <person name="Bae C."/>
            <person name="Kim S.B."/>
            <person name="Lee H.Y."/>
            <person name="Kim S.Y."/>
            <person name="Kim M.S."/>
            <person name="Kang B.C."/>
            <person name="Jo Y.D."/>
            <person name="Yang H.B."/>
            <person name="Jeong H.J."/>
            <person name="Kang W.H."/>
            <person name="Kwon J.K."/>
            <person name="Shin C."/>
            <person name="Lim J.Y."/>
            <person name="Park J.H."/>
            <person name="Huh J.H."/>
            <person name="Kim J.S."/>
            <person name="Kim B.D."/>
            <person name="Cohen O."/>
            <person name="Paran I."/>
            <person name="Suh M.C."/>
            <person name="Lee S.B."/>
            <person name="Kim Y.K."/>
            <person name="Shin Y."/>
            <person name="Noh S.J."/>
            <person name="Park J."/>
            <person name="Seo Y.S."/>
            <person name="Kwon S.Y."/>
            <person name="Kim H.A."/>
            <person name="Park J.M."/>
            <person name="Kim H.J."/>
            <person name="Choi S.B."/>
            <person name="Bosland P.W."/>
            <person name="Reeves G."/>
            <person name="Jo S.H."/>
            <person name="Lee B.W."/>
            <person name="Cho H.T."/>
            <person name="Choi H.S."/>
            <person name="Lee M.S."/>
            <person name="Yu Y."/>
            <person name="Do Choi Y."/>
            <person name="Park B.S."/>
            <person name="van Deynze A."/>
            <person name="Ashrafi H."/>
            <person name="Hill T."/>
            <person name="Kim W.T."/>
            <person name="Pai H.S."/>
            <person name="Ahn H.K."/>
            <person name="Yeam I."/>
            <person name="Giovannoni J.J."/>
            <person name="Rose J.K."/>
            <person name="Sorensen I."/>
            <person name="Lee S.J."/>
            <person name="Kim R.W."/>
            <person name="Choi I.Y."/>
            <person name="Choi B.S."/>
            <person name="Lim J.S."/>
            <person name="Lee Y.H."/>
            <person name="Choi D."/>
        </authorList>
    </citation>
    <scope>NUCLEOTIDE SEQUENCE [LARGE SCALE GENOMIC DNA]</scope>
    <source>
        <strain evidence="12">cv. CM334</strain>
    </source>
</reference>
<dbReference type="PRINTS" id="PR00367">
    <property type="entry name" value="ETHRSPELEMNT"/>
</dbReference>
<evidence type="ECO:0000313" key="12">
    <source>
        <dbReference type="Proteomes" id="UP000222542"/>
    </source>
</evidence>
<evidence type="ECO:0000256" key="1">
    <source>
        <dbReference type="ARBA" id="ARBA00004123"/>
    </source>
</evidence>
<evidence type="ECO:0000256" key="8">
    <source>
        <dbReference type="ARBA" id="ARBA00023242"/>
    </source>
</evidence>
<evidence type="ECO:0000256" key="3">
    <source>
        <dbReference type="ARBA" id="ARBA00022821"/>
    </source>
</evidence>
<dbReference type="PANTHER" id="PTHR31677">
    <property type="entry name" value="AP2 DOMAIN CLASS TRANSCRIPTION FACTOR"/>
    <property type="match status" value="1"/>
</dbReference>
<evidence type="ECO:0000256" key="4">
    <source>
        <dbReference type="ARBA" id="ARBA00023015"/>
    </source>
</evidence>
<feature type="region of interest" description="Disordered" evidence="9">
    <location>
        <begin position="82"/>
        <end position="110"/>
    </location>
</feature>
<proteinExistence type="predicted"/>
<dbReference type="GO" id="GO:0003677">
    <property type="term" value="F:DNA binding"/>
    <property type="evidence" value="ECO:0007669"/>
    <property type="project" value="UniProtKB-KW"/>
</dbReference>
<dbReference type="SMR" id="A0A1U8ECE8"/>
<dbReference type="GO" id="GO:0003700">
    <property type="term" value="F:DNA-binding transcription factor activity"/>
    <property type="evidence" value="ECO:0007669"/>
    <property type="project" value="InterPro"/>
</dbReference>
<dbReference type="Gene3D" id="3.30.730.10">
    <property type="entry name" value="AP2/ERF domain"/>
    <property type="match status" value="1"/>
</dbReference>
<accession>A0A1U8ECE8</accession>
<keyword evidence="4" id="KW-0805">Transcription regulation</keyword>
<dbReference type="InterPro" id="IPR036955">
    <property type="entry name" value="AP2/ERF_dom_sf"/>
</dbReference>
<comment type="subcellular location">
    <subcellularLocation>
        <location evidence="1">Nucleus</location>
    </subcellularLocation>
</comment>
<evidence type="ECO:0000313" key="11">
    <source>
        <dbReference type="EMBL" id="PHT73140.1"/>
    </source>
</evidence>
<dbReference type="SMART" id="SM00380">
    <property type="entry name" value="AP2"/>
    <property type="match status" value="1"/>
</dbReference>
<dbReference type="OrthoDB" id="1931494at2759"/>
<evidence type="ECO:0000256" key="6">
    <source>
        <dbReference type="ARBA" id="ARBA00023159"/>
    </source>
</evidence>
<dbReference type="Gramene" id="PHT73140">
    <property type="protein sequence ID" value="PHT73140"/>
    <property type="gene ID" value="T459_23925"/>
</dbReference>
<dbReference type="PANTHER" id="PTHR31677:SF212">
    <property type="entry name" value="ETHYLENE-RESPONSIVE TRANSCRIPTION FACTOR 8"/>
    <property type="match status" value="1"/>
</dbReference>
<keyword evidence="5" id="KW-0238">DNA-binding</keyword>
<dbReference type="Proteomes" id="UP000222542">
    <property type="component" value="Unassembled WGS sequence"/>
</dbReference>
<evidence type="ECO:0000256" key="7">
    <source>
        <dbReference type="ARBA" id="ARBA00023163"/>
    </source>
</evidence>
<dbReference type="InterPro" id="IPR001471">
    <property type="entry name" value="AP2/ERF_dom"/>
</dbReference>
<dbReference type="OMA" id="GFPIFHQ"/>
<evidence type="ECO:0000256" key="5">
    <source>
        <dbReference type="ARBA" id="ARBA00023125"/>
    </source>
</evidence>
<evidence type="ECO:0000259" key="10">
    <source>
        <dbReference type="PROSITE" id="PS51032"/>
    </source>
</evidence>
<sequence>MAMKEKVNGGMKVGNSKCNGVNNNKDVHYRGVRKRPWGRYAAEIRDPGKKSRVWLGTFDTAEEAAKAYDAAAREFRGCKAKTNFPLPSENQNGSDSGSPDESFSGENRAHAPSEFELTRCLGAGGEGVGNGGRLAEVGLVRNGDTIVHAPTELDLTRLLGAGGEGGDNSGYSAEVGLVRNGFPIFHHQPPIEAPMMSNRSSPAESYSGETIINTLQAPPELYLMRRLVAGGDGDGNGGHSAKVGYPFFHHQLSMAAPSESSTGETVVNAPHAPPELDLTRRLGAVVQGAGYVSNGFPIFHQQPAMAVLPNGQPMLLFDGNFVRTGLLNRPQPYQFEPVPAQLNSVTDRVGHSETDSSSVGLSRRELNLDLNLAPPMEA</sequence>
<dbReference type="FunFam" id="3.30.730.10:FF:000001">
    <property type="entry name" value="Ethylene-responsive transcription factor 2"/>
    <property type="match status" value="1"/>
</dbReference>
<keyword evidence="7" id="KW-0804">Transcription</keyword>
<comment type="caution">
    <text evidence="11">The sequence shown here is derived from an EMBL/GenBank/DDBJ whole genome shotgun (WGS) entry which is preliminary data.</text>
</comment>
<dbReference type="EMBL" id="AYRZ02000009">
    <property type="protein sequence ID" value="PHT73140.1"/>
    <property type="molecule type" value="Genomic_DNA"/>
</dbReference>
<name>A0A1U8ECE8_CAPAN</name>
<accession>A0A1U8E2M9</accession>
<keyword evidence="6" id="KW-0010">Activator</keyword>
<organism evidence="11 12">
    <name type="scientific">Capsicum annuum</name>
    <name type="common">Capsicum pepper</name>
    <dbReference type="NCBI Taxonomy" id="4072"/>
    <lineage>
        <taxon>Eukaryota</taxon>
        <taxon>Viridiplantae</taxon>
        <taxon>Streptophyta</taxon>
        <taxon>Embryophyta</taxon>
        <taxon>Tracheophyta</taxon>
        <taxon>Spermatophyta</taxon>
        <taxon>Magnoliopsida</taxon>
        <taxon>eudicotyledons</taxon>
        <taxon>Gunneridae</taxon>
        <taxon>Pentapetalae</taxon>
        <taxon>asterids</taxon>
        <taxon>lamiids</taxon>
        <taxon>Solanales</taxon>
        <taxon>Solanaceae</taxon>
        <taxon>Solanoideae</taxon>
        <taxon>Capsiceae</taxon>
        <taxon>Capsicum</taxon>
    </lineage>
</organism>
<keyword evidence="8" id="KW-0539">Nucleus</keyword>
<feature type="compositionally biased region" description="Polar residues" evidence="9">
    <location>
        <begin position="88"/>
        <end position="105"/>
    </location>
</feature>
<dbReference type="AlphaFoldDB" id="A0A1U8ECE8"/>
<dbReference type="KEGG" id="cann:107842292"/>
<keyword evidence="2" id="KW-0936">Ethylene signaling pathway</keyword>
<dbReference type="SUPFAM" id="SSF54171">
    <property type="entry name" value="DNA-binding domain"/>
    <property type="match status" value="1"/>
</dbReference>
<keyword evidence="3" id="KW-0611">Plant defense</keyword>
<dbReference type="Pfam" id="PF00847">
    <property type="entry name" value="AP2"/>
    <property type="match status" value="1"/>
</dbReference>
<protein>
    <submittedName>
        <fullName evidence="11">Ethylene-responsive transcription factor 4</fullName>
    </submittedName>
</protein>
<evidence type="ECO:0000256" key="9">
    <source>
        <dbReference type="SAM" id="MobiDB-lite"/>
    </source>
</evidence>
<feature type="region of interest" description="Disordered" evidence="9">
    <location>
        <begin position="1"/>
        <end position="29"/>
    </location>
</feature>